<dbReference type="Gene3D" id="3.40.630.30">
    <property type="match status" value="1"/>
</dbReference>
<evidence type="ECO:0000256" key="1">
    <source>
        <dbReference type="ARBA" id="ARBA00022679"/>
    </source>
</evidence>
<dbReference type="InterPro" id="IPR000182">
    <property type="entry name" value="GNAT_dom"/>
</dbReference>
<evidence type="ECO:0000313" key="5">
    <source>
        <dbReference type="Proteomes" id="UP000076643"/>
    </source>
</evidence>
<name>A0A166WW71_9GAMM</name>
<evidence type="ECO:0000259" key="3">
    <source>
        <dbReference type="PROSITE" id="PS51186"/>
    </source>
</evidence>
<dbReference type="PANTHER" id="PTHR43420">
    <property type="entry name" value="ACETYLTRANSFERASE"/>
    <property type="match status" value="1"/>
</dbReference>
<protein>
    <recommendedName>
        <fullName evidence="3">N-acetyltransferase domain-containing protein</fullName>
    </recommendedName>
</protein>
<evidence type="ECO:0000256" key="2">
    <source>
        <dbReference type="ARBA" id="ARBA00023315"/>
    </source>
</evidence>
<dbReference type="CDD" id="cd04301">
    <property type="entry name" value="NAT_SF"/>
    <property type="match status" value="1"/>
</dbReference>
<dbReference type="SUPFAM" id="SSF55729">
    <property type="entry name" value="Acyl-CoA N-acyltransferases (Nat)"/>
    <property type="match status" value="1"/>
</dbReference>
<feature type="domain" description="N-acetyltransferase" evidence="3">
    <location>
        <begin position="1"/>
        <end position="190"/>
    </location>
</feature>
<proteinExistence type="predicted"/>
<dbReference type="InterPro" id="IPR016181">
    <property type="entry name" value="Acyl_CoA_acyltransferase"/>
</dbReference>
<dbReference type="PATRIC" id="fig|1365250.3.peg.2449"/>
<organism evidence="4 5">
    <name type="scientific">Pseudoalteromonas luteoviolacea DSM 6061</name>
    <dbReference type="NCBI Taxonomy" id="1365250"/>
    <lineage>
        <taxon>Bacteria</taxon>
        <taxon>Pseudomonadati</taxon>
        <taxon>Pseudomonadota</taxon>
        <taxon>Gammaproteobacteria</taxon>
        <taxon>Alteromonadales</taxon>
        <taxon>Pseudoalteromonadaceae</taxon>
        <taxon>Pseudoalteromonas</taxon>
    </lineage>
</organism>
<dbReference type="Proteomes" id="UP000076643">
    <property type="component" value="Unassembled WGS sequence"/>
</dbReference>
<sequence length="194" mass="21389">MQGWDTCHSEAVAELYEVAFGTKFAKAISRKSDRITVFNNSFLPQFSYVASIDGVITGVAGFQTQKGSFTGGLDFNGLVDCLGFIKGVKAALIFSLFERKAGEKELLMDGIAVGEQYRGLGIGSQLLDEIIAYAAKNNYESVRLDVIDSNVRARKLYEAKGFVATKSEYYPYLNWLVGFSGSTTMIYKINKSDF</sequence>
<dbReference type="EMBL" id="AUYB01000102">
    <property type="protein sequence ID" value="KZN38145.1"/>
    <property type="molecule type" value="Genomic_DNA"/>
</dbReference>
<gene>
    <name evidence="4" type="ORF">N475_16070</name>
</gene>
<keyword evidence="2" id="KW-0012">Acyltransferase</keyword>
<keyword evidence="5" id="KW-1185">Reference proteome</keyword>
<comment type="caution">
    <text evidence="4">The sequence shown here is derived from an EMBL/GenBank/DDBJ whole genome shotgun (WGS) entry which is preliminary data.</text>
</comment>
<accession>A0A166WW71</accession>
<dbReference type="AlphaFoldDB" id="A0A166WW71"/>
<evidence type="ECO:0000313" key="4">
    <source>
        <dbReference type="EMBL" id="KZN38145.1"/>
    </source>
</evidence>
<dbReference type="GO" id="GO:0016747">
    <property type="term" value="F:acyltransferase activity, transferring groups other than amino-acyl groups"/>
    <property type="evidence" value="ECO:0007669"/>
    <property type="project" value="InterPro"/>
</dbReference>
<dbReference type="Pfam" id="PF00583">
    <property type="entry name" value="Acetyltransf_1"/>
    <property type="match status" value="1"/>
</dbReference>
<dbReference type="PROSITE" id="PS51186">
    <property type="entry name" value="GNAT"/>
    <property type="match status" value="1"/>
</dbReference>
<keyword evidence="1" id="KW-0808">Transferase</keyword>
<dbReference type="InterPro" id="IPR050680">
    <property type="entry name" value="YpeA/RimI_acetyltransf"/>
</dbReference>
<reference evidence="4 5" key="1">
    <citation type="submission" date="2013-07" db="EMBL/GenBank/DDBJ databases">
        <title>Comparative Genomic and Metabolomic Analysis of Twelve Strains of Pseudoalteromonas luteoviolacea.</title>
        <authorList>
            <person name="Vynne N.G."/>
            <person name="Mansson M."/>
            <person name="Gram L."/>
        </authorList>
    </citation>
    <scope>NUCLEOTIDE SEQUENCE [LARGE SCALE GENOMIC DNA]</scope>
    <source>
        <strain evidence="4 5">DSM 6061</strain>
    </source>
</reference>